<accession>A0A255E853</accession>
<dbReference type="RefSeq" id="WP_094450424.1">
    <property type="nucleotide sequence ID" value="NZ_NMVI01000015.1"/>
</dbReference>
<evidence type="ECO:0000313" key="3">
    <source>
        <dbReference type="Proteomes" id="UP000216533"/>
    </source>
</evidence>
<comment type="caution">
    <text evidence="2">The sequence shown here is derived from an EMBL/GenBank/DDBJ whole genome shotgun (WGS) entry which is preliminary data.</text>
</comment>
<dbReference type="Proteomes" id="UP000216533">
    <property type="component" value="Unassembled WGS sequence"/>
</dbReference>
<protein>
    <submittedName>
        <fullName evidence="2">Uncharacterized protein</fullName>
    </submittedName>
</protein>
<evidence type="ECO:0000313" key="2">
    <source>
        <dbReference type="EMBL" id="OYN87758.1"/>
    </source>
</evidence>
<dbReference type="EMBL" id="NMVI01000015">
    <property type="protein sequence ID" value="OYN87758.1"/>
    <property type="molecule type" value="Genomic_DNA"/>
</dbReference>
<evidence type="ECO:0000256" key="1">
    <source>
        <dbReference type="SAM" id="MobiDB-lite"/>
    </source>
</evidence>
<name>A0A255E853_9ACTN</name>
<dbReference type="AlphaFoldDB" id="A0A255E853"/>
<feature type="compositionally biased region" description="Low complexity" evidence="1">
    <location>
        <begin position="20"/>
        <end position="31"/>
    </location>
</feature>
<feature type="region of interest" description="Disordered" evidence="1">
    <location>
        <begin position="1"/>
        <end position="31"/>
    </location>
</feature>
<gene>
    <name evidence="2" type="ORF">CGZ92_05665</name>
</gene>
<proteinExistence type="predicted"/>
<sequence>MSQWEIEEDPTAARADSQDADPTGAPTADAAAAPVPVIGLTVDELDRIVAVHVAEDWQQQVGDATGLAVAVLVALADEQAAQAEAGAGIAIRQLDRAERADYLMQLWSLQQETGRQLEELGAAEPQLVRSANERVQAQVSAGAIVSLGIDQDWAAHASPRDLGAVLVEVIQLAARAQSPMPGLAHLRRIRHEFN</sequence>
<feature type="compositionally biased region" description="Acidic residues" evidence="1">
    <location>
        <begin position="1"/>
        <end position="10"/>
    </location>
</feature>
<organism evidence="2 3">
    <name type="scientific">Parenemella sanctibonifatiensis</name>
    <dbReference type="NCBI Taxonomy" id="2016505"/>
    <lineage>
        <taxon>Bacteria</taxon>
        <taxon>Bacillati</taxon>
        <taxon>Actinomycetota</taxon>
        <taxon>Actinomycetes</taxon>
        <taxon>Propionibacteriales</taxon>
        <taxon>Propionibacteriaceae</taxon>
        <taxon>Parenemella</taxon>
    </lineage>
</organism>
<reference evidence="2 3" key="1">
    <citation type="submission" date="2017-07" db="EMBL/GenBank/DDBJ databases">
        <title>Draft whole genome sequences of clinical Proprionibacteriaceae strains.</title>
        <authorList>
            <person name="Bernier A.-M."/>
            <person name="Bernard K."/>
            <person name="Domingo M.-C."/>
        </authorList>
    </citation>
    <scope>NUCLEOTIDE SEQUENCE [LARGE SCALE GENOMIC DNA]</scope>
    <source>
        <strain evidence="2 3">NML 160184</strain>
    </source>
</reference>